<dbReference type="PROSITE" id="PS01124">
    <property type="entry name" value="HTH_ARAC_FAMILY_2"/>
    <property type="match status" value="1"/>
</dbReference>
<dbReference type="SMART" id="SM00342">
    <property type="entry name" value="HTH_ARAC"/>
    <property type="match status" value="1"/>
</dbReference>
<dbReference type="InterPro" id="IPR018060">
    <property type="entry name" value="HTH_AraC"/>
</dbReference>
<evidence type="ECO:0000256" key="3">
    <source>
        <dbReference type="ARBA" id="ARBA00023163"/>
    </source>
</evidence>
<protein>
    <submittedName>
        <fullName evidence="5">Helix-turn-helix domain-containing protein</fullName>
    </submittedName>
</protein>
<keyword evidence="2" id="KW-0238">DNA-binding</keyword>
<dbReference type="InterPro" id="IPR020449">
    <property type="entry name" value="Tscrpt_reg_AraC-type_HTH"/>
</dbReference>
<sequence length="262" mass="29764">MMKTAFFIPPLPIAQYVSGILVIEAFGSPHEFVIPLFANGCPTLVFQTVPAIKAGQTTGHLSLYGQTVQPGELKFKDPFVFIAYFFYPHALKPLFGINPREITGGDLDIMLLKQAKDINLEAQLLSTTSLAKRLELIDTYILKLAEQEAKSDEKIVFATSRLRKSNGLYTLSNLQKELHTTERSFQRLFESHIGIAPNLYRRICQFQFAFQQVNQKKILKLTDIAYDSGFADQSHFIRVFKEFTGLTPNEYLAKRAPYNPEF</sequence>
<dbReference type="Pfam" id="PF12833">
    <property type="entry name" value="HTH_18"/>
    <property type="match status" value="1"/>
</dbReference>
<dbReference type="SUPFAM" id="SSF46689">
    <property type="entry name" value="Homeodomain-like"/>
    <property type="match status" value="1"/>
</dbReference>
<dbReference type="Pfam" id="PF20240">
    <property type="entry name" value="DUF6597"/>
    <property type="match status" value="1"/>
</dbReference>
<accession>A0ABS8PTV7</accession>
<keyword evidence="3" id="KW-0804">Transcription</keyword>
<gene>
    <name evidence="5" type="ORF">LQ567_15745</name>
</gene>
<dbReference type="PANTHER" id="PTHR46796">
    <property type="entry name" value="HTH-TYPE TRANSCRIPTIONAL ACTIVATOR RHAS-RELATED"/>
    <property type="match status" value="1"/>
</dbReference>
<dbReference type="EMBL" id="JAJNEC010000005">
    <property type="protein sequence ID" value="MCD2424234.1"/>
    <property type="molecule type" value="Genomic_DNA"/>
</dbReference>
<keyword evidence="1" id="KW-0805">Transcription regulation</keyword>
<keyword evidence="6" id="KW-1185">Reference proteome</keyword>
<dbReference type="Gene3D" id="1.10.10.60">
    <property type="entry name" value="Homeodomain-like"/>
    <property type="match status" value="1"/>
</dbReference>
<evidence type="ECO:0000313" key="6">
    <source>
        <dbReference type="Proteomes" id="UP001199816"/>
    </source>
</evidence>
<name>A0ABS8PTV7_9BACT</name>
<dbReference type="RefSeq" id="WP_231005673.1">
    <property type="nucleotide sequence ID" value="NZ_JAJNEC010000005.1"/>
</dbReference>
<organism evidence="5 6">
    <name type="scientific">Niabella pedocola</name>
    <dbReference type="NCBI Taxonomy" id="1752077"/>
    <lineage>
        <taxon>Bacteria</taxon>
        <taxon>Pseudomonadati</taxon>
        <taxon>Bacteroidota</taxon>
        <taxon>Chitinophagia</taxon>
        <taxon>Chitinophagales</taxon>
        <taxon>Chitinophagaceae</taxon>
        <taxon>Niabella</taxon>
    </lineage>
</organism>
<evidence type="ECO:0000256" key="2">
    <source>
        <dbReference type="ARBA" id="ARBA00023125"/>
    </source>
</evidence>
<dbReference type="Proteomes" id="UP001199816">
    <property type="component" value="Unassembled WGS sequence"/>
</dbReference>
<evidence type="ECO:0000313" key="5">
    <source>
        <dbReference type="EMBL" id="MCD2424234.1"/>
    </source>
</evidence>
<dbReference type="InterPro" id="IPR009057">
    <property type="entry name" value="Homeodomain-like_sf"/>
</dbReference>
<dbReference type="PRINTS" id="PR00032">
    <property type="entry name" value="HTHARAC"/>
</dbReference>
<proteinExistence type="predicted"/>
<feature type="domain" description="HTH araC/xylS-type" evidence="4">
    <location>
        <begin position="152"/>
        <end position="254"/>
    </location>
</feature>
<dbReference type="PANTHER" id="PTHR46796:SF13">
    <property type="entry name" value="HTH-TYPE TRANSCRIPTIONAL ACTIVATOR RHAS"/>
    <property type="match status" value="1"/>
</dbReference>
<dbReference type="InterPro" id="IPR050204">
    <property type="entry name" value="AraC_XylS_family_regulators"/>
</dbReference>
<evidence type="ECO:0000256" key="1">
    <source>
        <dbReference type="ARBA" id="ARBA00023015"/>
    </source>
</evidence>
<evidence type="ECO:0000259" key="4">
    <source>
        <dbReference type="PROSITE" id="PS01124"/>
    </source>
</evidence>
<reference evidence="5 6" key="1">
    <citation type="submission" date="2021-11" db="EMBL/GenBank/DDBJ databases">
        <title>Genomic of Niabella pedocola.</title>
        <authorList>
            <person name="Wu T."/>
        </authorList>
    </citation>
    <scope>NUCLEOTIDE SEQUENCE [LARGE SCALE GENOMIC DNA]</scope>
    <source>
        <strain evidence="5 6">JCM 31011</strain>
    </source>
</reference>
<comment type="caution">
    <text evidence="5">The sequence shown here is derived from an EMBL/GenBank/DDBJ whole genome shotgun (WGS) entry which is preliminary data.</text>
</comment>
<dbReference type="InterPro" id="IPR046532">
    <property type="entry name" value="DUF6597"/>
</dbReference>